<dbReference type="AlphaFoldDB" id="A0A5B9VWT2"/>
<dbReference type="PANTHER" id="PTHR44103">
    <property type="entry name" value="PROPROTEIN CONVERTASE P"/>
    <property type="match status" value="1"/>
</dbReference>
<dbReference type="InterPro" id="IPR028994">
    <property type="entry name" value="Integrin_alpha_N"/>
</dbReference>
<dbReference type="KEGG" id="agv:OJF2_10360"/>
<feature type="signal peptide" evidence="2">
    <location>
        <begin position="1"/>
        <end position="23"/>
    </location>
</feature>
<sequence precursor="true">MRALVFSCLTAAIPGLLLATARAEGPRFQAQEIDPHVGNVCYALAVADVNGDGKPDVVAASEDAVVWYENPSWTRRDIVRGLTERDNVCIQPLDIDGDGRIDFALGAGWRPPDTKRAGTLQWLGRDASGAWKVHPIAYDEPSLHRLRWGDVKGSGKPQLVVAPLQGRGTKGPDWGQGRGSRVLVLDIPADPTSKDWPAEVADDALHTVHNLQILDLDGDRRNEVVLAAWEGVFRLDRGGDGRWTRTKLGDGNQQASPNKGASEIKVGRTAAGTPYIATIEPWHGFQVVAYTPPAQGGQPWDRKVLAEPLAWGHAVWCANLDDDPDDELIIGQRDPNPAGSPGPRGPGLYVFDITPGSSPIAFTRHTVDDGGMACEDALAADLDGDGRPDLIAGGRATHNVKVYWNRKP</sequence>
<reference evidence="4 5" key="1">
    <citation type="submission" date="2019-08" db="EMBL/GenBank/DDBJ databases">
        <title>Deep-cultivation of Planctomycetes and their phenomic and genomic characterization uncovers novel biology.</title>
        <authorList>
            <person name="Wiegand S."/>
            <person name="Jogler M."/>
            <person name="Boedeker C."/>
            <person name="Pinto D."/>
            <person name="Vollmers J."/>
            <person name="Rivas-Marin E."/>
            <person name="Kohn T."/>
            <person name="Peeters S.H."/>
            <person name="Heuer A."/>
            <person name="Rast P."/>
            <person name="Oberbeckmann S."/>
            <person name="Bunk B."/>
            <person name="Jeske O."/>
            <person name="Meyerdierks A."/>
            <person name="Storesund J.E."/>
            <person name="Kallscheuer N."/>
            <person name="Luecker S."/>
            <person name="Lage O.M."/>
            <person name="Pohl T."/>
            <person name="Merkel B.J."/>
            <person name="Hornburger P."/>
            <person name="Mueller R.-W."/>
            <person name="Bruemmer F."/>
            <person name="Labrenz M."/>
            <person name="Spormann A.M."/>
            <person name="Op den Camp H."/>
            <person name="Overmann J."/>
            <person name="Amann R."/>
            <person name="Jetten M.S.M."/>
            <person name="Mascher T."/>
            <person name="Medema M.H."/>
            <person name="Devos D.P."/>
            <person name="Kaster A.-K."/>
            <person name="Ovreas L."/>
            <person name="Rohde M."/>
            <person name="Galperin M.Y."/>
            <person name="Jogler C."/>
        </authorList>
    </citation>
    <scope>NUCLEOTIDE SEQUENCE [LARGE SCALE GENOMIC DNA]</scope>
    <source>
        <strain evidence="4 5">OJF2</strain>
    </source>
</reference>
<name>A0A5B9VWT2_9BACT</name>
<dbReference type="Proteomes" id="UP000324233">
    <property type="component" value="Chromosome"/>
</dbReference>
<dbReference type="SUPFAM" id="SSF69318">
    <property type="entry name" value="Integrin alpha N-terminal domain"/>
    <property type="match status" value="1"/>
</dbReference>
<evidence type="ECO:0000313" key="4">
    <source>
        <dbReference type="EMBL" id="QEH32559.1"/>
    </source>
</evidence>
<protein>
    <submittedName>
        <fullName evidence="4">FG-GAP repeat protein</fullName>
    </submittedName>
</protein>
<dbReference type="Pfam" id="PF13517">
    <property type="entry name" value="FG-GAP_3"/>
    <property type="match status" value="1"/>
</dbReference>
<gene>
    <name evidence="4" type="ORF">OJF2_10360</name>
</gene>
<evidence type="ECO:0000313" key="5">
    <source>
        <dbReference type="Proteomes" id="UP000324233"/>
    </source>
</evidence>
<dbReference type="InterPro" id="IPR013517">
    <property type="entry name" value="FG-GAP"/>
</dbReference>
<organism evidence="4 5">
    <name type="scientific">Aquisphaera giovannonii</name>
    <dbReference type="NCBI Taxonomy" id="406548"/>
    <lineage>
        <taxon>Bacteria</taxon>
        <taxon>Pseudomonadati</taxon>
        <taxon>Planctomycetota</taxon>
        <taxon>Planctomycetia</taxon>
        <taxon>Isosphaerales</taxon>
        <taxon>Isosphaeraceae</taxon>
        <taxon>Aquisphaera</taxon>
    </lineage>
</organism>
<evidence type="ECO:0000256" key="2">
    <source>
        <dbReference type="SAM" id="SignalP"/>
    </source>
</evidence>
<dbReference type="Pfam" id="PF22301">
    <property type="entry name" value="AUDH_beta_propeller"/>
    <property type="match status" value="1"/>
</dbReference>
<keyword evidence="5" id="KW-1185">Reference proteome</keyword>
<proteinExistence type="predicted"/>
<evidence type="ECO:0000259" key="3">
    <source>
        <dbReference type="Pfam" id="PF22301"/>
    </source>
</evidence>
<dbReference type="OrthoDB" id="247570at2"/>
<accession>A0A5B9VWT2</accession>
<dbReference type="InterPro" id="IPR054583">
    <property type="entry name" value="Beta-prop_AUDH"/>
</dbReference>
<dbReference type="Gene3D" id="2.130.10.130">
    <property type="entry name" value="Integrin alpha, N-terminal"/>
    <property type="match status" value="2"/>
</dbReference>
<dbReference type="RefSeq" id="WP_148591841.1">
    <property type="nucleotide sequence ID" value="NZ_CP042997.1"/>
</dbReference>
<dbReference type="EMBL" id="CP042997">
    <property type="protein sequence ID" value="QEH32559.1"/>
    <property type="molecule type" value="Genomic_DNA"/>
</dbReference>
<feature type="domain" description="Aldos-2-ulose dehydratase beta-propeller" evidence="3">
    <location>
        <begin position="118"/>
        <end position="291"/>
    </location>
</feature>
<evidence type="ECO:0000256" key="1">
    <source>
        <dbReference type="ARBA" id="ARBA00022729"/>
    </source>
</evidence>
<dbReference type="PANTHER" id="PTHR44103:SF1">
    <property type="entry name" value="PROPROTEIN CONVERTASE P"/>
    <property type="match status" value="1"/>
</dbReference>
<keyword evidence="1 2" id="KW-0732">Signal</keyword>
<feature type="chain" id="PRO_5022746358" evidence="2">
    <location>
        <begin position="24"/>
        <end position="408"/>
    </location>
</feature>